<evidence type="ECO:0000259" key="2">
    <source>
        <dbReference type="Pfam" id="PF13778"/>
    </source>
</evidence>
<evidence type="ECO:0000313" key="4">
    <source>
        <dbReference type="EMBL" id="VUF10353.1"/>
    </source>
</evidence>
<dbReference type="RefSeq" id="WP_144758425.1">
    <property type="nucleotide sequence ID" value="NZ_BPQI01000175.1"/>
</dbReference>
<dbReference type="Pfam" id="PF13778">
    <property type="entry name" value="DUF4174"/>
    <property type="match status" value="1"/>
</dbReference>
<sequence>MRIGLGTLGMGVALALAGGPAGNAAPDPLAAHRWHARVLVLAAPDGDDARLKAQREAVAAAQLDFSERDLVVVDAVGPGAEAAALRRRLGLPEAEFRAVLVGKDGEAKITASEPIPPERLFATIDAMPMRRDEMRSRR</sequence>
<dbReference type="InterPro" id="IPR025232">
    <property type="entry name" value="DUF4174"/>
</dbReference>
<dbReference type="EMBL" id="BPQI01000175">
    <property type="protein sequence ID" value="GJD58896.1"/>
    <property type="molecule type" value="Genomic_DNA"/>
</dbReference>
<reference evidence="3" key="3">
    <citation type="submission" date="2021-08" db="EMBL/GenBank/DDBJ databases">
        <authorList>
            <person name="Tani A."/>
            <person name="Ola A."/>
            <person name="Ogura Y."/>
            <person name="Katsura K."/>
            <person name="Hayashi T."/>
        </authorList>
    </citation>
    <scope>NUCLEOTIDE SEQUENCE</scope>
    <source>
        <strain evidence="3">DSM 22415</strain>
    </source>
</reference>
<dbReference type="EMBL" id="CABFVH010000001">
    <property type="protein sequence ID" value="VUF10353.1"/>
    <property type="molecule type" value="Genomic_DNA"/>
</dbReference>
<evidence type="ECO:0000313" key="3">
    <source>
        <dbReference type="EMBL" id="GJD58896.1"/>
    </source>
</evidence>
<feature type="domain" description="DUF4174" evidence="2">
    <location>
        <begin position="28"/>
        <end position="133"/>
    </location>
</feature>
<dbReference type="Proteomes" id="UP001055303">
    <property type="component" value="Unassembled WGS sequence"/>
</dbReference>
<evidence type="ECO:0000313" key="6">
    <source>
        <dbReference type="Proteomes" id="UP001055303"/>
    </source>
</evidence>
<evidence type="ECO:0000256" key="1">
    <source>
        <dbReference type="ARBA" id="ARBA00022729"/>
    </source>
</evidence>
<accession>A0A564FQA3</accession>
<protein>
    <recommendedName>
        <fullName evidence="2">DUF4174 domain-containing protein</fullName>
    </recommendedName>
</protein>
<dbReference type="AlphaFoldDB" id="A0A564FQA3"/>
<keyword evidence="6" id="KW-1185">Reference proteome</keyword>
<dbReference type="Proteomes" id="UP000401717">
    <property type="component" value="Unassembled WGS sequence"/>
</dbReference>
<reference evidence="3" key="2">
    <citation type="journal article" date="2021" name="Front. Microbiol.">
        <title>Comprehensive Comparative Genomics and Phenotyping of Methylobacterium Species.</title>
        <authorList>
            <person name="Alessa O."/>
            <person name="Ogura Y."/>
            <person name="Fujitani Y."/>
            <person name="Takami H."/>
            <person name="Hayashi T."/>
            <person name="Sahin N."/>
            <person name="Tani A."/>
        </authorList>
    </citation>
    <scope>NUCLEOTIDE SEQUENCE</scope>
    <source>
        <strain evidence="3">DSM 22415</strain>
    </source>
</reference>
<gene>
    <name evidence="3" type="ORF">IFDJLNFL_4822</name>
    <name evidence="4" type="ORF">MTDSW087_00017</name>
</gene>
<dbReference type="OrthoDB" id="7362103at2"/>
<reference evidence="4 5" key="1">
    <citation type="submission" date="2019-06" db="EMBL/GenBank/DDBJ databases">
        <authorList>
            <person name="Rodrigo-Torres L."/>
            <person name="Arahal R. D."/>
            <person name="Lucena T."/>
        </authorList>
    </citation>
    <scope>NUCLEOTIDE SEQUENCE [LARGE SCALE GENOMIC DNA]</scope>
    <source>
        <strain evidence="4 5">SW08-7</strain>
    </source>
</reference>
<keyword evidence="1" id="KW-0732">Signal</keyword>
<name>A0A564FQA3_9HYPH</name>
<proteinExistence type="predicted"/>
<organism evidence="4 5">
    <name type="scientific">Methylobacterium dankookense</name>
    <dbReference type="NCBI Taxonomy" id="560405"/>
    <lineage>
        <taxon>Bacteria</taxon>
        <taxon>Pseudomonadati</taxon>
        <taxon>Pseudomonadota</taxon>
        <taxon>Alphaproteobacteria</taxon>
        <taxon>Hyphomicrobiales</taxon>
        <taxon>Methylobacteriaceae</taxon>
        <taxon>Methylobacterium</taxon>
    </lineage>
</organism>
<evidence type="ECO:0000313" key="5">
    <source>
        <dbReference type="Proteomes" id="UP000401717"/>
    </source>
</evidence>